<dbReference type="EMBL" id="JAUSVX010000002">
    <property type="protein sequence ID" value="MDQ0468359.1"/>
    <property type="molecule type" value="Genomic_DNA"/>
</dbReference>
<proteinExistence type="predicted"/>
<dbReference type="Pfam" id="PF00903">
    <property type="entry name" value="Glyoxalase"/>
    <property type="match status" value="1"/>
</dbReference>
<dbReference type="Proteomes" id="UP001242480">
    <property type="component" value="Unassembled WGS sequence"/>
</dbReference>
<dbReference type="PROSITE" id="PS51819">
    <property type="entry name" value="VOC"/>
    <property type="match status" value="1"/>
</dbReference>
<name>A0ABU0J505_9HYPH</name>
<accession>A0ABU0J505</accession>
<dbReference type="PANTHER" id="PTHR33993:SF2">
    <property type="entry name" value="VOC DOMAIN-CONTAINING PROTEIN"/>
    <property type="match status" value="1"/>
</dbReference>
<dbReference type="PANTHER" id="PTHR33993">
    <property type="entry name" value="GLYOXALASE-RELATED"/>
    <property type="match status" value="1"/>
</dbReference>
<feature type="domain" description="VOC" evidence="1">
    <location>
        <begin position="5"/>
        <end position="114"/>
    </location>
</feature>
<dbReference type="InterPro" id="IPR029068">
    <property type="entry name" value="Glyas_Bleomycin-R_OHBP_Dase"/>
</dbReference>
<dbReference type="InterPro" id="IPR037523">
    <property type="entry name" value="VOC_core"/>
</dbReference>
<dbReference type="GO" id="GO:0016829">
    <property type="term" value="F:lyase activity"/>
    <property type="evidence" value="ECO:0007669"/>
    <property type="project" value="UniProtKB-KW"/>
</dbReference>
<comment type="caution">
    <text evidence="2">The sequence shown here is derived from an EMBL/GenBank/DDBJ whole genome shotgun (WGS) entry which is preliminary data.</text>
</comment>
<keyword evidence="3" id="KW-1185">Reference proteome</keyword>
<protein>
    <submittedName>
        <fullName evidence="2">Enzyme related to lactoylglutathione lyase</fullName>
    </submittedName>
</protein>
<sequence>MTVKRLQNSYHVVGDVAHTRAFYETALGLPVKFADGERWVQFDAGANFAIAAPEEAPAGVRGAVVVFEVDALPALCERIEAAGGRILGRRDMGEHGRTVTAADPEGTVFQLFERART</sequence>
<keyword evidence="2" id="KW-0456">Lyase</keyword>
<evidence type="ECO:0000313" key="3">
    <source>
        <dbReference type="Proteomes" id="UP001242480"/>
    </source>
</evidence>
<dbReference type="InterPro" id="IPR004360">
    <property type="entry name" value="Glyas_Fos-R_dOase_dom"/>
</dbReference>
<dbReference type="Gene3D" id="3.10.180.10">
    <property type="entry name" value="2,3-Dihydroxybiphenyl 1,2-Dioxygenase, domain 1"/>
    <property type="match status" value="1"/>
</dbReference>
<dbReference type="InterPro" id="IPR052164">
    <property type="entry name" value="Anthracycline_SecMetBiosynth"/>
</dbReference>
<evidence type="ECO:0000313" key="2">
    <source>
        <dbReference type="EMBL" id="MDQ0468359.1"/>
    </source>
</evidence>
<organism evidence="2 3">
    <name type="scientific">Labrys wisconsinensis</name>
    <dbReference type="NCBI Taxonomy" id="425677"/>
    <lineage>
        <taxon>Bacteria</taxon>
        <taxon>Pseudomonadati</taxon>
        <taxon>Pseudomonadota</taxon>
        <taxon>Alphaproteobacteria</taxon>
        <taxon>Hyphomicrobiales</taxon>
        <taxon>Xanthobacteraceae</taxon>
        <taxon>Labrys</taxon>
    </lineage>
</organism>
<reference evidence="2 3" key="1">
    <citation type="submission" date="2023-07" db="EMBL/GenBank/DDBJ databases">
        <title>Genomic Encyclopedia of Type Strains, Phase IV (KMG-IV): sequencing the most valuable type-strain genomes for metagenomic binning, comparative biology and taxonomic classification.</title>
        <authorList>
            <person name="Goeker M."/>
        </authorList>
    </citation>
    <scope>NUCLEOTIDE SEQUENCE [LARGE SCALE GENOMIC DNA]</scope>
    <source>
        <strain evidence="2 3">DSM 19619</strain>
    </source>
</reference>
<dbReference type="RefSeq" id="WP_307269482.1">
    <property type="nucleotide sequence ID" value="NZ_JAUSVX010000002.1"/>
</dbReference>
<dbReference type="SUPFAM" id="SSF54593">
    <property type="entry name" value="Glyoxalase/Bleomycin resistance protein/Dihydroxybiphenyl dioxygenase"/>
    <property type="match status" value="1"/>
</dbReference>
<gene>
    <name evidence="2" type="ORF">QO011_001359</name>
</gene>
<evidence type="ECO:0000259" key="1">
    <source>
        <dbReference type="PROSITE" id="PS51819"/>
    </source>
</evidence>